<dbReference type="CDD" id="cd09272">
    <property type="entry name" value="RNase_HI_RT_Ty1"/>
    <property type="match status" value="1"/>
</dbReference>
<gene>
    <name evidence="4" type="ORF">Tco_0725201</name>
</gene>
<accession>A0ABQ4YD18</accession>
<comment type="caution">
    <text evidence="4">The sequence shown here is derived from an EMBL/GenBank/DDBJ whole genome shotgun (WGS) entry which is preliminary data.</text>
</comment>
<name>A0ABQ4YD18_9ASTR</name>
<evidence type="ECO:0000256" key="1">
    <source>
        <dbReference type="SAM" id="Coils"/>
    </source>
</evidence>
<proteinExistence type="predicted"/>
<evidence type="ECO:0000313" key="4">
    <source>
        <dbReference type="EMBL" id="GJS75320.1"/>
    </source>
</evidence>
<keyword evidence="1" id="KW-0175">Coiled coil</keyword>
<keyword evidence="5" id="KW-1185">Reference proteome</keyword>
<dbReference type="PANTHER" id="PTHR11439">
    <property type="entry name" value="GAG-POL-RELATED RETROTRANSPOSON"/>
    <property type="match status" value="1"/>
</dbReference>
<reference evidence="4" key="2">
    <citation type="submission" date="2022-01" db="EMBL/GenBank/DDBJ databases">
        <authorList>
            <person name="Yamashiro T."/>
            <person name="Shiraishi A."/>
            <person name="Satake H."/>
            <person name="Nakayama K."/>
        </authorList>
    </citation>
    <scope>NUCLEOTIDE SEQUENCE</scope>
</reference>
<feature type="compositionally biased region" description="Polar residues" evidence="2">
    <location>
        <begin position="1069"/>
        <end position="1082"/>
    </location>
</feature>
<dbReference type="Proteomes" id="UP001151760">
    <property type="component" value="Unassembled WGS sequence"/>
</dbReference>
<reference evidence="4" key="1">
    <citation type="journal article" date="2022" name="Int. J. Mol. Sci.">
        <title>Draft Genome of Tanacetum Coccineum: Genomic Comparison of Closely Related Tanacetum-Family Plants.</title>
        <authorList>
            <person name="Yamashiro T."/>
            <person name="Shiraishi A."/>
            <person name="Nakayama K."/>
            <person name="Satake H."/>
        </authorList>
    </citation>
    <scope>NUCLEOTIDE SEQUENCE</scope>
</reference>
<feature type="domain" description="Retroviral polymerase SH3-like" evidence="3">
    <location>
        <begin position="383"/>
        <end position="434"/>
    </location>
</feature>
<evidence type="ECO:0000259" key="3">
    <source>
        <dbReference type="Pfam" id="PF25597"/>
    </source>
</evidence>
<protein>
    <submittedName>
        <fullName evidence="4">Ribonuclease H-like domain-containing protein</fullName>
    </submittedName>
</protein>
<feature type="region of interest" description="Disordered" evidence="2">
    <location>
        <begin position="465"/>
        <end position="495"/>
    </location>
</feature>
<sequence>MNKPEVETMSIDDLYNNFKIVEQKVKKSIGASSGAQNLAFMTAPSTSSTNDANTASPQVSIASPNVNTASTQVSTTSFSDNVVYAFMVENPNGSNLLHQDLEQIHEDDLEAMDLKWQLSLLSMRAKSVEHQEARKSDMAEEQVQTNMALMAFSDSELNQTKFTAATYKRGLATVEEQLITYRKNEVLFSEEVAVLKREVACKDYEINVLNIPPPHPLIYNRPKKLDLSYSGLDEFKEPEFKGYGLENNDSKENSNESLVEAQVSQDTSSFVEFSLNVDKETIFPVDKKVELAKPKNHEKPVKRSVSGCSRHMTGNIAYLLDFKEFDGGYVAFGGGAYGGRITGKGTLKTNSLDFKDILLKIPRKDNMYSFDMKNIVLKELILVFVAKDSLGKFDGKSDEGFFVGYSLSSKAFRVYNTRTKRVEENLHIRFLENKPMIEGNGPKWLFDIDSLTQSMNYVPVTAGTISNESAGTQGELNTDDPNIENAEQDKFEDDSSTKEVNAARQHVNTASPDVNTISYTLEATHIEFFSDEDEPEVDLGNITNSYTVPTTPNTRIHRDHPIDNVIGDVKSSVQIRRMTKPTSEQGFLSDVYEQKTHDTLNTCLYVVSYNKLLVLVDLPSDKKKVLIYEDVFAPVTRIEAKRLFFATASFMGFSPVNTIGCNKVLLIWKLLRRVYVTQPPGFKILTIRQSLPQVVKAHFLFVIHAPRSMIYRLGLCCISRASRPDYHCLHVRSKLWLPTLYNTTEAEYVVAASCCGQVLWIQNQLLDYGYNFMHTVINIDNNSTICIIENPVQHSKTKHIEIRHHFIRDCNAKKLIQMVKIHTDHNVADLLTKGFDAGRHVKRGRDTKIPQFSGLPVKVGDEAVHKELGGRMEMAATTTSSLEAKHDSGSGLRCQDTILGDVDAQTRFETTSKQSNDPPLSRGYTLGSGDDSMKLLELIELYTQLLLGYLLLNAAKLMLGSVYAVRHMLMLLVQVLAAKESDGFAEIIDFLKASSVHYALTVNPIIYTSCIEQFWATTKVQTVNEVRQLQALVNKKKVIITESSIRSDLHLDDAEVSEEVGEDSDHPTDSNQIPIVDQPSTYSQHKQKQKSKRKQRKEAEVPQDETKHEESVSTPSNDPQPSGEDSMQLNDLMVLCTKLQAQVLDLEKAKDAQAKEIAALKKRVQKSIEDIDVDVEVTLVDETQERQDEDLMFDTGVLDSDEMPVEAKIDEKNEQSTKLDDSTAGEAVTTAGVEDSVAPTIPTTVEETLAQTLMEIKAAKPKAKGIVFHDQEEQQMARDVQAQLEAEIIEEEKLARKQEEEANIALIESWDNTQAMMEADFELAQRLQNREREKEITIKKIKTLLKENRESSKGTEDELEFDKLKKAEGSEEKTKGSRKKMLRRKRASVGNCIAMVKSSLPLKDAEEILCQNLDLGEMMNQRRCHPEVYSKATFEGVSFEDANQKFLRSLPSAWSQSFLFKKTKHRMEQVSALMICINNLRVFGNDVKGLYCIITLAPGKVEFVSENN</sequence>
<evidence type="ECO:0000256" key="2">
    <source>
        <dbReference type="SAM" id="MobiDB-lite"/>
    </source>
</evidence>
<feature type="compositionally biased region" description="Polar residues" evidence="2">
    <location>
        <begin position="465"/>
        <end position="476"/>
    </location>
</feature>
<evidence type="ECO:0000313" key="5">
    <source>
        <dbReference type="Proteomes" id="UP001151760"/>
    </source>
</evidence>
<dbReference type="InterPro" id="IPR057670">
    <property type="entry name" value="SH3_retrovirus"/>
</dbReference>
<feature type="compositionally biased region" description="Basic residues" evidence="2">
    <location>
        <begin position="1085"/>
        <end position="1096"/>
    </location>
</feature>
<feature type="coiled-coil region" evidence="1">
    <location>
        <begin position="1136"/>
        <end position="1163"/>
    </location>
</feature>
<dbReference type="EMBL" id="BQNB010010295">
    <property type="protein sequence ID" value="GJS75320.1"/>
    <property type="molecule type" value="Genomic_DNA"/>
</dbReference>
<dbReference type="PANTHER" id="PTHR11439:SF495">
    <property type="entry name" value="REVERSE TRANSCRIPTASE, RNA-DEPENDENT DNA POLYMERASE-RELATED"/>
    <property type="match status" value="1"/>
</dbReference>
<dbReference type="Pfam" id="PF25597">
    <property type="entry name" value="SH3_retrovirus"/>
    <property type="match status" value="1"/>
</dbReference>
<feature type="compositionally biased region" description="Basic and acidic residues" evidence="2">
    <location>
        <begin position="1097"/>
        <end position="1111"/>
    </location>
</feature>
<organism evidence="4 5">
    <name type="scientific">Tanacetum coccineum</name>
    <dbReference type="NCBI Taxonomy" id="301880"/>
    <lineage>
        <taxon>Eukaryota</taxon>
        <taxon>Viridiplantae</taxon>
        <taxon>Streptophyta</taxon>
        <taxon>Embryophyta</taxon>
        <taxon>Tracheophyta</taxon>
        <taxon>Spermatophyta</taxon>
        <taxon>Magnoliopsida</taxon>
        <taxon>eudicotyledons</taxon>
        <taxon>Gunneridae</taxon>
        <taxon>Pentapetalae</taxon>
        <taxon>asterids</taxon>
        <taxon>campanulids</taxon>
        <taxon>Asterales</taxon>
        <taxon>Asteraceae</taxon>
        <taxon>Asteroideae</taxon>
        <taxon>Anthemideae</taxon>
        <taxon>Anthemidinae</taxon>
        <taxon>Tanacetum</taxon>
    </lineage>
</organism>
<feature type="compositionally biased region" description="Polar residues" evidence="2">
    <location>
        <begin position="1112"/>
        <end position="1126"/>
    </location>
</feature>
<feature type="region of interest" description="Disordered" evidence="2">
    <location>
        <begin position="1051"/>
        <end position="1126"/>
    </location>
</feature>